<organism evidence="2 3">
    <name type="scientific">Cystoisospora suis</name>
    <dbReference type="NCBI Taxonomy" id="483139"/>
    <lineage>
        <taxon>Eukaryota</taxon>
        <taxon>Sar</taxon>
        <taxon>Alveolata</taxon>
        <taxon>Apicomplexa</taxon>
        <taxon>Conoidasida</taxon>
        <taxon>Coccidia</taxon>
        <taxon>Eucoccidiorida</taxon>
        <taxon>Eimeriorina</taxon>
        <taxon>Sarcocystidae</taxon>
        <taxon>Cystoisospora</taxon>
    </lineage>
</organism>
<sequence>MCLLAGRLGLWRRGLLSRGTMGTAKQERRGGETTGMAVLTRRWPKSRVECRVLKKNRERRRRPSTGVCLLRPQGRHSGAGTGSNGNAR</sequence>
<keyword evidence="3" id="KW-1185">Reference proteome</keyword>
<evidence type="ECO:0000256" key="1">
    <source>
        <dbReference type="SAM" id="MobiDB-lite"/>
    </source>
</evidence>
<feature type="compositionally biased region" description="Gly residues" evidence="1">
    <location>
        <begin position="77"/>
        <end position="88"/>
    </location>
</feature>
<dbReference type="GeneID" id="94430346"/>
<accession>A0A2C6KFB7</accession>
<reference evidence="2 3" key="1">
    <citation type="journal article" date="2017" name="Int. J. Parasitol.">
        <title>The genome of the protozoan parasite Cystoisospora suis and a reverse vaccinology approach to identify vaccine candidates.</title>
        <authorList>
            <person name="Palmieri N."/>
            <person name="Shrestha A."/>
            <person name="Ruttkowski B."/>
            <person name="Beck T."/>
            <person name="Vogl C."/>
            <person name="Tomley F."/>
            <person name="Blake D.P."/>
            <person name="Joachim A."/>
        </authorList>
    </citation>
    <scope>NUCLEOTIDE SEQUENCE [LARGE SCALE GENOMIC DNA]</scope>
    <source>
        <strain evidence="2 3">Wien I</strain>
    </source>
</reference>
<dbReference type="EMBL" id="MIGC01003597">
    <property type="protein sequence ID" value="PHJ19190.1"/>
    <property type="molecule type" value="Genomic_DNA"/>
</dbReference>
<evidence type="ECO:0000313" key="3">
    <source>
        <dbReference type="Proteomes" id="UP000221165"/>
    </source>
</evidence>
<name>A0A2C6KFB7_9APIC</name>
<dbReference type="RefSeq" id="XP_067920892.1">
    <property type="nucleotide sequence ID" value="XM_068067135.1"/>
</dbReference>
<feature type="region of interest" description="Disordered" evidence="1">
    <location>
        <begin position="57"/>
        <end position="88"/>
    </location>
</feature>
<proteinExistence type="predicted"/>
<evidence type="ECO:0000313" key="2">
    <source>
        <dbReference type="EMBL" id="PHJ19190.1"/>
    </source>
</evidence>
<dbReference type="Proteomes" id="UP000221165">
    <property type="component" value="Unassembled WGS sequence"/>
</dbReference>
<comment type="caution">
    <text evidence="2">The sequence shown here is derived from an EMBL/GenBank/DDBJ whole genome shotgun (WGS) entry which is preliminary data.</text>
</comment>
<protein>
    <submittedName>
        <fullName evidence="2">Uncharacterized protein</fullName>
    </submittedName>
</protein>
<dbReference type="AlphaFoldDB" id="A0A2C6KFB7"/>
<dbReference type="VEuPathDB" id="ToxoDB:CSUI_006985"/>
<gene>
    <name evidence="2" type="ORF">CSUI_006985</name>
</gene>